<organism evidence="2 3">
    <name type="scientific">Pseudoxanthomonas mexicana</name>
    <dbReference type="NCBI Taxonomy" id="128785"/>
    <lineage>
        <taxon>Bacteria</taxon>
        <taxon>Pseudomonadati</taxon>
        <taxon>Pseudomonadota</taxon>
        <taxon>Gammaproteobacteria</taxon>
        <taxon>Lysobacterales</taxon>
        <taxon>Lysobacteraceae</taxon>
        <taxon>Pseudoxanthomonas</taxon>
    </lineage>
</organism>
<evidence type="ECO:0000313" key="3">
    <source>
        <dbReference type="Proteomes" id="UP000515838"/>
    </source>
</evidence>
<proteinExistence type="predicted"/>
<name>A0A7G9T914_PSEMX</name>
<accession>A0A7G9T914</accession>
<gene>
    <name evidence="2" type="ORF">IAE60_11600</name>
</gene>
<dbReference type="AlphaFoldDB" id="A0A7G9T914"/>
<dbReference type="RefSeq" id="WP_187572363.1">
    <property type="nucleotide sequence ID" value="NZ_CP060731.1"/>
</dbReference>
<reference evidence="2 3" key="1">
    <citation type="submission" date="2020-08" db="EMBL/GenBank/DDBJ databases">
        <title>Streptomycin Non-resistant strain, P. mexicana.</title>
        <authorList>
            <person name="Ganesh-Kumar S."/>
            <person name="Zhe T."/>
            <person name="Yu Z."/>
            <person name="Min Y."/>
        </authorList>
    </citation>
    <scope>NUCLEOTIDE SEQUENCE [LARGE SCALE GENOMIC DNA]</scope>
    <source>
        <strain evidence="2 3">GTZY2</strain>
    </source>
</reference>
<dbReference type="Proteomes" id="UP000515838">
    <property type="component" value="Chromosome"/>
</dbReference>
<protein>
    <submittedName>
        <fullName evidence="2">Uncharacterized protein</fullName>
    </submittedName>
</protein>
<evidence type="ECO:0000313" key="2">
    <source>
        <dbReference type="EMBL" id="QNN76589.1"/>
    </source>
</evidence>
<evidence type="ECO:0000256" key="1">
    <source>
        <dbReference type="SAM" id="SignalP"/>
    </source>
</evidence>
<dbReference type="GeneID" id="81471621"/>
<sequence length="145" mass="16285">MKRLPLLWALLLCALCLPLSAQDRSYTEGPVMEVTAVKVMDGQFDHYMTHLQGPYKRVMEAQKEAGIILDYAVYSTQARRPDEPDLYLTVVYPNMAAFDGLRDRSEAVSSKVTGQSTTQANAAYADRGKMRQILGSNLIRQLKLK</sequence>
<keyword evidence="1" id="KW-0732">Signal</keyword>
<feature type="chain" id="PRO_5029017825" evidence="1">
    <location>
        <begin position="22"/>
        <end position="145"/>
    </location>
</feature>
<dbReference type="EMBL" id="CP060731">
    <property type="protein sequence ID" value="QNN76589.1"/>
    <property type="molecule type" value="Genomic_DNA"/>
</dbReference>
<feature type="signal peptide" evidence="1">
    <location>
        <begin position="1"/>
        <end position="21"/>
    </location>
</feature>